<name>A0ABM9H2T8_STRGL</name>
<dbReference type="PROSITE" id="PS51186">
    <property type="entry name" value="GNAT"/>
    <property type="match status" value="1"/>
</dbReference>
<dbReference type="Proteomes" id="UP001154015">
    <property type="component" value="Unassembled WGS sequence"/>
</dbReference>
<accession>A0ABM9H2T8</accession>
<evidence type="ECO:0000256" key="3">
    <source>
        <dbReference type="ARBA" id="ARBA00038502"/>
    </source>
</evidence>
<dbReference type="InterPro" id="IPR016181">
    <property type="entry name" value="Acyl_CoA_acyltransferase"/>
</dbReference>
<reference evidence="5" key="1">
    <citation type="submission" date="2022-03" db="EMBL/GenBank/DDBJ databases">
        <authorList>
            <person name="Leyn A S."/>
        </authorList>
    </citation>
    <scope>NUCLEOTIDE SEQUENCE</scope>
    <source>
        <strain evidence="5">Streptomyces globisporus 4-3</strain>
    </source>
</reference>
<keyword evidence="6" id="KW-1185">Reference proteome</keyword>
<dbReference type="PANTHER" id="PTHR43792">
    <property type="entry name" value="GNAT FAMILY, PUTATIVE (AFU_ORTHOLOGUE AFUA_3G00765)-RELATED-RELATED"/>
    <property type="match status" value="1"/>
</dbReference>
<keyword evidence="1" id="KW-0808">Transferase</keyword>
<evidence type="ECO:0000313" key="5">
    <source>
        <dbReference type="EMBL" id="CAH9417918.1"/>
    </source>
</evidence>
<dbReference type="InterPro" id="IPR000182">
    <property type="entry name" value="GNAT_dom"/>
</dbReference>
<dbReference type="SUPFAM" id="SSF55729">
    <property type="entry name" value="Acyl-CoA N-acyltransferases (Nat)"/>
    <property type="match status" value="1"/>
</dbReference>
<dbReference type="Pfam" id="PF13302">
    <property type="entry name" value="Acetyltransf_3"/>
    <property type="match status" value="1"/>
</dbReference>
<comment type="caution">
    <text evidence="5">The sequence shown here is derived from an EMBL/GenBank/DDBJ whole genome shotgun (WGS) entry which is preliminary data.</text>
</comment>
<sequence>MNRGDTPGEGGLSIPGMTSISRLRPDHAEALLAFERENRTYFAASITDRGDAYFAEFAERHRVLLAEQDAGLHHLHLIVDGDGGVLGRINLVEVRDGSAELGYRIAEKAAGQGLATWAVQRICVLAVEEYGLTSLRAETTLDNTGSRAVLARTGFEPLEDVMFGDRPGRRYVLDLSAGAPPAH</sequence>
<feature type="domain" description="N-acetyltransferase" evidence="4">
    <location>
        <begin position="18"/>
        <end position="176"/>
    </location>
</feature>
<comment type="similarity">
    <text evidence="3">Belongs to the acetyltransferase family. RimJ subfamily.</text>
</comment>
<evidence type="ECO:0000259" key="4">
    <source>
        <dbReference type="PROSITE" id="PS51186"/>
    </source>
</evidence>
<dbReference type="PANTHER" id="PTHR43792:SF8">
    <property type="entry name" value="[RIBOSOMAL PROTEIN US5]-ALANINE N-ACETYLTRANSFERASE"/>
    <property type="match status" value="1"/>
</dbReference>
<organism evidence="5 6">
    <name type="scientific">Streptomyces globisporus</name>
    <dbReference type="NCBI Taxonomy" id="1908"/>
    <lineage>
        <taxon>Bacteria</taxon>
        <taxon>Bacillati</taxon>
        <taxon>Actinomycetota</taxon>
        <taxon>Actinomycetes</taxon>
        <taxon>Kitasatosporales</taxon>
        <taxon>Streptomycetaceae</taxon>
        <taxon>Streptomyces</taxon>
    </lineage>
</organism>
<keyword evidence="2" id="KW-0012">Acyltransferase</keyword>
<gene>
    <name evidence="5" type="ORF">SGL43_04966</name>
</gene>
<protein>
    <submittedName>
        <fullName evidence="5">GCN5-related N-acetyltransferase SCAB_88261</fullName>
    </submittedName>
</protein>
<evidence type="ECO:0000313" key="6">
    <source>
        <dbReference type="Proteomes" id="UP001154015"/>
    </source>
</evidence>
<dbReference type="Gene3D" id="3.40.630.30">
    <property type="match status" value="1"/>
</dbReference>
<dbReference type="InterPro" id="IPR051531">
    <property type="entry name" value="N-acetyltransferase"/>
</dbReference>
<dbReference type="EMBL" id="CAKXYP010000015">
    <property type="protein sequence ID" value="CAH9417918.1"/>
    <property type="molecule type" value="Genomic_DNA"/>
</dbReference>
<evidence type="ECO:0000256" key="1">
    <source>
        <dbReference type="ARBA" id="ARBA00022679"/>
    </source>
</evidence>
<evidence type="ECO:0000256" key="2">
    <source>
        <dbReference type="ARBA" id="ARBA00023315"/>
    </source>
</evidence>
<proteinExistence type="inferred from homology"/>